<dbReference type="InterPro" id="IPR013096">
    <property type="entry name" value="Cupin_2"/>
</dbReference>
<dbReference type="Gene3D" id="2.60.120.10">
    <property type="entry name" value="Jelly Rolls"/>
    <property type="match status" value="1"/>
</dbReference>
<feature type="domain" description="Cupin type-2" evidence="1">
    <location>
        <begin position="35"/>
        <end position="105"/>
    </location>
</feature>
<dbReference type="RefSeq" id="WP_322936750.1">
    <property type="nucleotide sequence ID" value="NZ_CP141059.1"/>
</dbReference>
<reference evidence="3" key="1">
    <citation type="submission" date="2023-12" db="EMBL/GenBank/DDBJ databases">
        <title>Novel species in genus Nocardioides.</title>
        <authorList>
            <person name="Zhou H."/>
        </authorList>
    </citation>
    <scope>NUCLEOTIDE SEQUENCE [LARGE SCALE GENOMIC DNA]</scope>
    <source>
        <strain evidence="3">HM61</strain>
    </source>
</reference>
<evidence type="ECO:0000313" key="2">
    <source>
        <dbReference type="EMBL" id="WQQ25321.1"/>
    </source>
</evidence>
<dbReference type="PANTHER" id="PTHR36440">
    <property type="entry name" value="PUTATIVE (AFU_ORTHOLOGUE AFUA_8G07350)-RELATED"/>
    <property type="match status" value="1"/>
</dbReference>
<evidence type="ECO:0000313" key="3">
    <source>
        <dbReference type="Proteomes" id="UP001327225"/>
    </source>
</evidence>
<dbReference type="InterPro" id="IPR011051">
    <property type="entry name" value="RmlC_Cupin_sf"/>
</dbReference>
<dbReference type="InterPro" id="IPR053146">
    <property type="entry name" value="QDO-like"/>
</dbReference>
<dbReference type="Proteomes" id="UP001327225">
    <property type="component" value="Chromosome"/>
</dbReference>
<protein>
    <submittedName>
        <fullName evidence="2">Cupin domain-containing protein</fullName>
    </submittedName>
</protein>
<name>A0ABZ0ZNG8_9ACTN</name>
<dbReference type="EMBL" id="CP141059">
    <property type="protein sequence ID" value="WQQ25321.1"/>
    <property type="molecule type" value="Genomic_DNA"/>
</dbReference>
<sequence length="118" mass="12713">MSRPVVVVEPGQGQRFGNVEFLARTEDTPYFNLGIVTFAPGQGVERHVHRAEDDSFLVLEGTLSVAVGEEGRAVEAGPGTFVLIPDGTPHAIQNRGPTDVRILNVHAPGGFDRRIGLR</sequence>
<organism evidence="2 3">
    <name type="scientific">Nocardioides bizhenqiangii</name>
    <dbReference type="NCBI Taxonomy" id="3095076"/>
    <lineage>
        <taxon>Bacteria</taxon>
        <taxon>Bacillati</taxon>
        <taxon>Actinomycetota</taxon>
        <taxon>Actinomycetes</taxon>
        <taxon>Propionibacteriales</taxon>
        <taxon>Nocardioidaceae</taxon>
        <taxon>Nocardioides</taxon>
    </lineage>
</organism>
<proteinExistence type="predicted"/>
<dbReference type="Pfam" id="PF07883">
    <property type="entry name" value="Cupin_2"/>
    <property type="match status" value="1"/>
</dbReference>
<gene>
    <name evidence="2" type="ORF">SHK19_15280</name>
</gene>
<dbReference type="InterPro" id="IPR014710">
    <property type="entry name" value="RmlC-like_jellyroll"/>
</dbReference>
<accession>A0ABZ0ZNG8</accession>
<evidence type="ECO:0000259" key="1">
    <source>
        <dbReference type="Pfam" id="PF07883"/>
    </source>
</evidence>
<dbReference type="PANTHER" id="PTHR36440:SF1">
    <property type="entry name" value="PUTATIVE (AFU_ORTHOLOGUE AFUA_8G07350)-RELATED"/>
    <property type="match status" value="1"/>
</dbReference>
<keyword evidence="3" id="KW-1185">Reference proteome</keyword>
<dbReference type="SUPFAM" id="SSF51182">
    <property type="entry name" value="RmlC-like cupins"/>
    <property type="match status" value="1"/>
</dbReference>